<dbReference type="PROSITE" id="PS51257">
    <property type="entry name" value="PROKAR_LIPOPROTEIN"/>
    <property type="match status" value="1"/>
</dbReference>
<evidence type="ECO:0000313" key="8">
    <source>
        <dbReference type="Proteomes" id="UP000037392"/>
    </source>
</evidence>
<organism evidence="7 8">
    <name type="scientific">[Clostridium] citroniae WAL-19142</name>
    <dbReference type="NCBI Taxonomy" id="742734"/>
    <lineage>
        <taxon>Bacteria</taxon>
        <taxon>Bacillati</taxon>
        <taxon>Bacillota</taxon>
        <taxon>Clostridia</taxon>
        <taxon>Lachnospirales</taxon>
        <taxon>Lachnospiraceae</taxon>
        <taxon>Enterocloster</taxon>
    </lineage>
</organism>
<evidence type="ECO:0000256" key="1">
    <source>
        <dbReference type="ARBA" id="ARBA00004196"/>
    </source>
</evidence>
<dbReference type="Gene3D" id="3.40.50.2300">
    <property type="match status" value="2"/>
</dbReference>
<dbReference type="InterPro" id="IPR028082">
    <property type="entry name" value="Peripla_BP_I"/>
</dbReference>
<dbReference type="PATRIC" id="fig|742734.4.peg.2839"/>
<dbReference type="GeneID" id="93165300"/>
<evidence type="ECO:0000259" key="6">
    <source>
        <dbReference type="Pfam" id="PF13407"/>
    </source>
</evidence>
<dbReference type="PANTHER" id="PTHR46847:SF1">
    <property type="entry name" value="D-ALLOSE-BINDING PERIPLASMIC PROTEIN-RELATED"/>
    <property type="match status" value="1"/>
</dbReference>
<comment type="similarity">
    <text evidence="2">Belongs to the bacterial solute-binding protein 2 family.</text>
</comment>
<feature type="region of interest" description="Disordered" evidence="4">
    <location>
        <begin position="28"/>
        <end position="71"/>
    </location>
</feature>
<dbReference type="InterPro" id="IPR025997">
    <property type="entry name" value="SBP_2_dom"/>
</dbReference>
<name>A0A0J9ETL5_9FIRM</name>
<keyword evidence="3 5" id="KW-0732">Signal</keyword>
<feature type="signal peptide" evidence="5">
    <location>
        <begin position="1"/>
        <end position="18"/>
    </location>
</feature>
<evidence type="ECO:0000256" key="3">
    <source>
        <dbReference type="ARBA" id="ARBA00022729"/>
    </source>
</evidence>
<dbReference type="RefSeq" id="WP_045093590.1">
    <property type="nucleotide sequence ID" value="NZ_KQ235878.1"/>
</dbReference>
<dbReference type="AlphaFoldDB" id="A0A0J9ETL5"/>
<protein>
    <recommendedName>
        <fullName evidence="6">Periplasmic binding protein domain-containing protein</fullName>
    </recommendedName>
</protein>
<dbReference type="OrthoDB" id="9814427at2"/>
<evidence type="ECO:0000256" key="4">
    <source>
        <dbReference type="SAM" id="MobiDB-lite"/>
    </source>
</evidence>
<proteinExistence type="inferred from homology"/>
<dbReference type="GO" id="GO:0030246">
    <property type="term" value="F:carbohydrate binding"/>
    <property type="evidence" value="ECO:0007669"/>
    <property type="project" value="UniProtKB-ARBA"/>
</dbReference>
<evidence type="ECO:0000313" key="7">
    <source>
        <dbReference type="EMBL" id="KMW19160.1"/>
    </source>
</evidence>
<gene>
    <name evidence="7" type="ORF">HMPREF9470_02645</name>
</gene>
<dbReference type="EMBL" id="ADLK01000021">
    <property type="protein sequence ID" value="KMW19160.1"/>
    <property type="molecule type" value="Genomic_DNA"/>
</dbReference>
<accession>A0A0J9ETL5</accession>
<feature type="chain" id="PRO_5039470351" description="Periplasmic binding protein domain-containing protein" evidence="5">
    <location>
        <begin position="19"/>
        <end position="358"/>
    </location>
</feature>
<sequence>MTKYLRNMVIGVSLVTMALTGCGNGAKAEATTAKQEEVKADTTAARTSEKETSADQSGSQTERTAEGTEEGEKKTYKFGFTEWAAGSFFDACYDGVMEVVNEKGGEVIRVEGKTDSNYQLGVIEDFIAQDVDCVFYNPVDAEAAGPALKLLQEAGIPVVNFDLAVADLDMVTAFVATDHYSAGKVAGESMIKDHPEGGKIAILDRTNDNAAAQRIQGLLDTIEGKGFEVAARLDAGGKPETGLSTTEDILQANSDLVAIYCINDECAQGAYSAVKASGEKVGIYSANGGPESKAAIKKDGADGIWKMSAAQSPFTVGKESAEIAYKILEGENYEKETLVPTFAIDATNIDQYAGSDWQ</sequence>
<dbReference type="Pfam" id="PF13407">
    <property type="entry name" value="Peripla_BP_4"/>
    <property type="match status" value="1"/>
</dbReference>
<feature type="domain" description="Periplasmic binding protein" evidence="6">
    <location>
        <begin position="86"/>
        <end position="331"/>
    </location>
</feature>
<evidence type="ECO:0000256" key="2">
    <source>
        <dbReference type="ARBA" id="ARBA00007639"/>
    </source>
</evidence>
<dbReference type="SUPFAM" id="SSF53822">
    <property type="entry name" value="Periplasmic binding protein-like I"/>
    <property type="match status" value="1"/>
</dbReference>
<dbReference type="GO" id="GO:0030313">
    <property type="term" value="C:cell envelope"/>
    <property type="evidence" value="ECO:0007669"/>
    <property type="project" value="UniProtKB-SubCell"/>
</dbReference>
<dbReference type="PANTHER" id="PTHR46847">
    <property type="entry name" value="D-ALLOSE-BINDING PERIPLASMIC PROTEIN-RELATED"/>
    <property type="match status" value="1"/>
</dbReference>
<reference evidence="7 8" key="1">
    <citation type="submission" date="2011-04" db="EMBL/GenBank/DDBJ databases">
        <title>The Genome Sequence of Clostridium citroniae WAL-19142.</title>
        <authorList>
            <consortium name="The Broad Institute Genome Sequencing Platform"/>
            <person name="Earl A."/>
            <person name="Ward D."/>
            <person name="Feldgarden M."/>
            <person name="Gevers D."/>
            <person name="Warren Y.A."/>
            <person name="Tyrrell K.L."/>
            <person name="Citron D.M."/>
            <person name="Goldstein E.J."/>
            <person name="Daigneault M."/>
            <person name="Allen-Vercoe E."/>
            <person name="Young S.K."/>
            <person name="Zeng Q."/>
            <person name="Gargeya S."/>
            <person name="Fitzgerald M."/>
            <person name="Haas B."/>
            <person name="Abouelleil A."/>
            <person name="Alvarado L."/>
            <person name="Arachchi H.M."/>
            <person name="Berlin A."/>
            <person name="Brown A."/>
            <person name="Chapman S.B."/>
            <person name="Chen Z."/>
            <person name="Dunbar C."/>
            <person name="Freedman E."/>
            <person name="Gearin G."/>
            <person name="Gellesch M."/>
            <person name="Goldberg J."/>
            <person name="Griggs A."/>
            <person name="Gujja S."/>
            <person name="Heilman E.R."/>
            <person name="Heiman D."/>
            <person name="Howarth C."/>
            <person name="Larson L."/>
            <person name="Lui A."/>
            <person name="MacDonald P.J."/>
            <person name="Mehta T."/>
            <person name="Montmayeur A."/>
            <person name="Murphy C."/>
            <person name="Neiman D."/>
            <person name="Pearson M."/>
            <person name="Priest M."/>
            <person name="Roberts A."/>
            <person name="Saif S."/>
            <person name="Shea T."/>
            <person name="Shenoy N."/>
            <person name="Sisk P."/>
            <person name="Stolte C."/>
            <person name="Sykes S."/>
            <person name="White J."/>
            <person name="Yandava C."/>
            <person name="Wortman J."/>
            <person name="Nusbaum C."/>
            <person name="Birren B."/>
        </authorList>
    </citation>
    <scope>NUCLEOTIDE SEQUENCE [LARGE SCALE GENOMIC DNA]</scope>
    <source>
        <strain evidence="7 8">WAL-19142</strain>
    </source>
</reference>
<comment type="caution">
    <text evidence="7">The sequence shown here is derived from an EMBL/GenBank/DDBJ whole genome shotgun (WGS) entry which is preliminary data.</text>
</comment>
<dbReference type="Proteomes" id="UP000037392">
    <property type="component" value="Unassembled WGS sequence"/>
</dbReference>
<comment type="subcellular location">
    <subcellularLocation>
        <location evidence="1">Cell envelope</location>
    </subcellularLocation>
</comment>
<evidence type="ECO:0000256" key="5">
    <source>
        <dbReference type="SAM" id="SignalP"/>
    </source>
</evidence>